<evidence type="ECO:0000256" key="1">
    <source>
        <dbReference type="ARBA" id="ARBA00009176"/>
    </source>
</evidence>
<organism>
    <name type="scientific">Ixodes scapularis</name>
    <name type="common">Black-legged tick</name>
    <name type="synonym">Deer tick</name>
    <dbReference type="NCBI Taxonomy" id="6945"/>
    <lineage>
        <taxon>Eukaryota</taxon>
        <taxon>Metazoa</taxon>
        <taxon>Ecdysozoa</taxon>
        <taxon>Arthropoda</taxon>
        <taxon>Chelicerata</taxon>
        <taxon>Arachnida</taxon>
        <taxon>Acari</taxon>
        <taxon>Parasitiformes</taxon>
        <taxon>Ixodida</taxon>
        <taxon>Ixodoidea</taxon>
        <taxon>Ixodidae</taxon>
        <taxon>Ixodinae</taxon>
        <taxon>Ixodes</taxon>
    </lineage>
</organism>
<dbReference type="HOGENOM" id="CLU_036838_11_2_1"/>
<dbReference type="GO" id="GO:0008477">
    <property type="term" value="F:purine nucleosidase activity"/>
    <property type="evidence" value="ECO:0007669"/>
    <property type="project" value="UniProtKB-EC"/>
</dbReference>
<dbReference type="PANTHER" id="PTHR46190:SF1">
    <property type="entry name" value="SI:CH211-201H21.5"/>
    <property type="match status" value="1"/>
</dbReference>
<dbReference type="KEGG" id="isc:8040283"/>
<dbReference type="AlphaFoldDB" id="B7QF15"/>
<dbReference type="Gene3D" id="3.90.245.10">
    <property type="entry name" value="Ribonucleoside hydrolase-like"/>
    <property type="match status" value="1"/>
</dbReference>
<accession>B7QF15</accession>
<keyword evidence="6" id="KW-1267">Proteomics identification</keyword>
<dbReference type="STRING" id="6945.B7QF15"/>
<dbReference type="InterPro" id="IPR001910">
    <property type="entry name" value="Inosine/uridine_hydrolase_dom"/>
</dbReference>
<evidence type="ECO:0000313" key="3">
    <source>
        <dbReference type="EMBL" id="EEC17437.1"/>
    </source>
</evidence>
<feature type="non-terminal residue" evidence="3">
    <location>
        <position position="1"/>
    </location>
</feature>
<reference evidence="3 5" key="1">
    <citation type="submission" date="2008-03" db="EMBL/GenBank/DDBJ databases">
        <title>Annotation of Ixodes scapularis.</title>
        <authorList>
            <consortium name="Ixodes scapularis Genome Project Consortium"/>
            <person name="Caler E."/>
            <person name="Hannick L.I."/>
            <person name="Bidwell S."/>
            <person name="Joardar V."/>
            <person name="Thiagarajan M."/>
            <person name="Amedeo P."/>
            <person name="Galinsky K.J."/>
            <person name="Schobel S."/>
            <person name="Inman J."/>
            <person name="Hostetler J."/>
            <person name="Miller J."/>
            <person name="Hammond M."/>
            <person name="Megy K."/>
            <person name="Lawson D."/>
            <person name="Kodira C."/>
            <person name="Sutton G."/>
            <person name="Meyer J."/>
            <person name="Hill C.A."/>
            <person name="Birren B."/>
            <person name="Nene V."/>
            <person name="Collins F."/>
            <person name="Alarcon-Chaidez F."/>
            <person name="Wikel S."/>
            <person name="Strausberg R."/>
        </authorList>
    </citation>
    <scope>NUCLEOTIDE SEQUENCE [LARGE SCALE GENOMIC DNA]</scope>
    <source>
        <strain evidence="5">Wikel</strain>
        <strain evidence="3">Wikel colony</strain>
    </source>
</reference>
<dbReference type="PANTHER" id="PTHR46190">
    <property type="entry name" value="SI:CH211-201H21.5-RELATED"/>
    <property type="match status" value="1"/>
</dbReference>
<dbReference type="VEuPathDB" id="VectorBase:ISCP_012287"/>
<comment type="similarity">
    <text evidence="1">Belongs to the IUNH family.</text>
</comment>
<dbReference type="Proteomes" id="UP000001555">
    <property type="component" value="Unassembled WGS sequence"/>
</dbReference>
<dbReference type="EMBL" id="DS923677">
    <property type="protein sequence ID" value="EEC17437.1"/>
    <property type="molecule type" value="Genomic_DNA"/>
</dbReference>
<name>B7QF15_IXOSC</name>
<dbReference type="InterPro" id="IPR052775">
    <property type="entry name" value="IUN_hydrolase"/>
</dbReference>
<dbReference type="Pfam" id="PF01156">
    <property type="entry name" value="IU_nuc_hydro"/>
    <property type="match status" value="1"/>
</dbReference>
<sequence length="326" mass="36007">FSSERAMAEELLIVDTDVGVDDALALLLALSDPSRCKVLAITCVAGNVELPRVYTNTLRILNYCKQLQIPVYQGCGRPLVQKATACHLYHGQDGLGGVAEQLPLPDDDLEPPMEHASTAMVELVRARPGVITLVALGPLTNVALAQRLDPSFLGNLRRLVVMGGTFDARGNETPTGEFNFTWDPEAASVVLGEAECETKLLTHEPCLEHAMDWDWFDQWVGGNSPKAQLVKAVTEHPSQRQRQLLHREGFSCCDLLAMAAVLQPSLVTRCEAFPAWLELHGATTRGMLVVDRRPSLKWHHGHPPHVQFLLGFDVDGLKKLYEHMLR</sequence>
<evidence type="ECO:0000313" key="4">
    <source>
        <dbReference type="EnsemblMetazoa" id="ISCW013084-PA"/>
    </source>
</evidence>
<dbReference type="SUPFAM" id="SSF53590">
    <property type="entry name" value="Nucleoside hydrolase"/>
    <property type="match status" value="1"/>
</dbReference>
<reference evidence="4" key="2">
    <citation type="submission" date="2020-05" db="UniProtKB">
        <authorList>
            <consortium name="EnsemblMetazoa"/>
        </authorList>
    </citation>
    <scope>IDENTIFICATION</scope>
    <source>
        <strain evidence="4">wikel</strain>
    </source>
</reference>
<dbReference type="EMBL" id="ABJB010881571">
    <property type="status" value="NOT_ANNOTATED_CDS"/>
    <property type="molecule type" value="Genomic_DNA"/>
</dbReference>
<dbReference type="VEuPathDB" id="VectorBase:ISCI013084"/>
<keyword evidence="5" id="KW-1185">Reference proteome</keyword>
<dbReference type="PaxDb" id="6945-B7QF15"/>
<evidence type="ECO:0000259" key="2">
    <source>
        <dbReference type="Pfam" id="PF01156"/>
    </source>
</evidence>
<feature type="domain" description="Inosine/uridine-preferring nucleoside hydrolase" evidence="2">
    <location>
        <begin position="12"/>
        <end position="318"/>
    </location>
</feature>
<dbReference type="VEuPathDB" id="VectorBase:ISCW013084"/>
<evidence type="ECO:0000313" key="5">
    <source>
        <dbReference type="Proteomes" id="UP000001555"/>
    </source>
</evidence>
<proteinExistence type="evidence at protein level"/>
<keyword evidence="3" id="KW-0378">Hydrolase</keyword>
<protein>
    <submittedName>
        <fullName evidence="3 4">Inosine-uridine preferring nucleoside hydrolase, putative</fullName>
        <ecNumber evidence="3">3.2.2.1</ecNumber>
    </submittedName>
</protein>
<dbReference type="InterPro" id="IPR036452">
    <property type="entry name" value="Ribo_hydro-like"/>
</dbReference>
<dbReference type="OrthoDB" id="432381at2759"/>
<evidence type="ECO:0007829" key="6">
    <source>
        <dbReference type="PeptideAtlas" id="B7QF15"/>
    </source>
</evidence>
<gene>
    <name evidence="4" type="primary">8040283</name>
    <name evidence="3" type="ORF">IscW_ISCW013084</name>
</gene>
<dbReference type="EnsemblMetazoa" id="ISCW013084-RA">
    <property type="protein sequence ID" value="ISCW013084-PA"/>
    <property type="gene ID" value="ISCW013084"/>
</dbReference>
<keyword evidence="3" id="KW-0326">Glycosidase</keyword>
<dbReference type="FunCoup" id="B7QF15">
    <property type="interactions" value="24"/>
</dbReference>
<dbReference type="EC" id="3.2.2.1" evidence="3"/>